<protein>
    <submittedName>
        <fullName evidence="1">Uncharacterized protein</fullName>
    </submittedName>
</protein>
<reference evidence="1" key="1">
    <citation type="journal article" date="2015" name="Nature">
        <title>Complex archaea that bridge the gap between prokaryotes and eukaryotes.</title>
        <authorList>
            <person name="Spang A."/>
            <person name="Saw J.H."/>
            <person name="Jorgensen S.L."/>
            <person name="Zaremba-Niedzwiedzka K."/>
            <person name="Martijn J."/>
            <person name="Lind A.E."/>
            <person name="van Eijk R."/>
            <person name="Schleper C."/>
            <person name="Guy L."/>
            <person name="Ettema T.J."/>
        </authorList>
    </citation>
    <scope>NUCLEOTIDE SEQUENCE</scope>
</reference>
<comment type="caution">
    <text evidence="1">The sequence shown here is derived from an EMBL/GenBank/DDBJ whole genome shotgun (WGS) entry which is preliminary data.</text>
</comment>
<evidence type="ECO:0000313" key="1">
    <source>
        <dbReference type="EMBL" id="KKN47188.1"/>
    </source>
</evidence>
<dbReference type="AlphaFoldDB" id="A0A0F9U0K3"/>
<sequence length="78" mass="8455">MSDMIERAEVLGVDYVMLKGSGGRDRYNGATVKGDDFMHFSTLGQGTSCGKTIQDFLLTHADVKITCPSCIKALKARP</sequence>
<gene>
    <name evidence="1" type="ORF">LCGC14_0665290</name>
</gene>
<name>A0A0F9U0K3_9ZZZZ</name>
<dbReference type="EMBL" id="LAZR01001290">
    <property type="protein sequence ID" value="KKN47188.1"/>
    <property type="molecule type" value="Genomic_DNA"/>
</dbReference>
<proteinExistence type="predicted"/>
<organism evidence="1">
    <name type="scientific">marine sediment metagenome</name>
    <dbReference type="NCBI Taxonomy" id="412755"/>
    <lineage>
        <taxon>unclassified sequences</taxon>
        <taxon>metagenomes</taxon>
        <taxon>ecological metagenomes</taxon>
    </lineage>
</organism>
<accession>A0A0F9U0K3</accession>